<sequence length="222" mass="25571">MTAFIARQVLSEYKSIGDQLRFTRLQKGFSLEEVSGRLKVRLEYLRALEDEDYVLLPGGIYGKIFLKKYVNFLGLDYKNIVKNFVKERKIYLSEADDVFSKKVIKRHKLIIFPKVFRNILIILAIITCVLYLGIYLKKITAAPKLAIIEPTSNQVQKELSINVQGETEPESEVAINGQSVLIDKRGMFWQTIVLKKGVNIIVVKAKKKYSREQTVTRQILVE</sequence>
<dbReference type="PANTHER" id="PTHR34475:SF1">
    <property type="entry name" value="CYTOSKELETON PROTEIN RODZ"/>
    <property type="match status" value="1"/>
</dbReference>
<dbReference type="GO" id="GO:0003677">
    <property type="term" value="F:DNA binding"/>
    <property type="evidence" value="ECO:0007669"/>
    <property type="project" value="InterPro"/>
</dbReference>
<reference evidence="2 3" key="1">
    <citation type="journal article" date="2016" name="Environ. Microbiol.">
        <title>Genomic resolution of a cold subsurface aquifer community provides metabolic insights for novel microbes adapted to high CO concentrations.</title>
        <authorList>
            <person name="Probst A.J."/>
            <person name="Castelle C.J."/>
            <person name="Singh A."/>
            <person name="Brown C.T."/>
            <person name="Anantharaman K."/>
            <person name="Sharon I."/>
            <person name="Hug L.A."/>
            <person name="Burstein D."/>
            <person name="Emerson J.B."/>
            <person name="Thomas B.C."/>
            <person name="Banfield J.F."/>
        </authorList>
    </citation>
    <scope>NUCLEOTIDE SEQUENCE [LARGE SCALE GENOMIC DNA]</scope>
    <source>
        <strain evidence="2">CG1_02_41_21</strain>
    </source>
</reference>
<keyword evidence="1" id="KW-0812">Transmembrane</keyword>
<keyword evidence="1" id="KW-1133">Transmembrane helix</keyword>
<dbReference type="InterPro" id="IPR010982">
    <property type="entry name" value="Lambda_DNA-bd_dom_sf"/>
</dbReference>
<dbReference type="InterPro" id="IPR013783">
    <property type="entry name" value="Ig-like_fold"/>
</dbReference>
<dbReference type="Gene3D" id="1.10.260.40">
    <property type="entry name" value="lambda repressor-like DNA-binding domains"/>
    <property type="match status" value="1"/>
</dbReference>
<dbReference type="EMBL" id="MNUV01000048">
    <property type="protein sequence ID" value="OIO07186.1"/>
    <property type="molecule type" value="Genomic_DNA"/>
</dbReference>
<proteinExistence type="predicted"/>
<dbReference type="Pfam" id="PF09136">
    <property type="entry name" value="Glucodextran_B"/>
    <property type="match status" value="1"/>
</dbReference>
<evidence type="ECO:0000256" key="1">
    <source>
        <dbReference type="SAM" id="Phobius"/>
    </source>
</evidence>
<dbReference type="Gene3D" id="2.60.40.10">
    <property type="entry name" value="Immunoglobulins"/>
    <property type="match status" value="1"/>
</dbReference>
<name>A0A1J4T5X3_9BACT</name>
<organism evidence="2 3">
    <name type="scientific">Candidatus Falkowbacteria bacterium CG1_02_41_21</name>
    <dbReference type="NCBI Taxonomy" id="1805147"/>
    <lineage>
        <taxon>Bacteria</taxon>
        <taxon>Candidatus Falkowiibacteriota</taxon>
    </lineage>
</organism>
<evidence type="ECO:0000313" key="2">
    <source>
        <dbReference type="EMBL" id="OIO07186.1"/>
    </source>
</evidence>
<protein>
    <recommendedName>
        <fullName evidence="4">HTH cro/C1-type domain-containing protein</fullName>
    </recommendedName>
</protein>
<gene>
    <name evidence="2" type="ORF">AUJ35_02590</name>
</gene>
<dbReference type="PANTHER" id="PTHR34475">
    <property type="match status" value="1"/>
</dbReference>
<comment type="caution">
    <text evidence="2">The sequence shown here is derived from an EMBL/GenBank/DDBJ whole genome shotgun (WGS) entry which is preliminary data.</text>
</comment>
<dbReference type="Pfam" id="PF13413">
    <property type="entry name" value="HTH_25"/>
    <property type="match status" value="1"/>
</dbReference>
<dbReference type="InterPro" id="IPR050400">
    <property type="entry name" value="Bact_Cytoskel_RodZ"/>
</dbReference>
<evidence type="ECO:0000313" key="3">
    <source>
        <dbReference type="Proteomes" id="UP000182860"/>
    </source>
</evidence>
<accession>A0A1J4T5X3</accession>
<keyword evidence="1" id="KW-0472">Membrane</keyword>
<dbReference type="AlphaFoldDB" id="A0A1J4T5X3"/>
<feature type="transmembrane region" description="Helical" evidence="1">
    <location>
        <begin position="115"/>
        <end position="136"/>
    </location>
</feature>
<dbReference type="Proteomes" id="UP000182860">
    <property type="component" value="Unassembled WGS sequence"/>
</dbReference>
<evidence type="ECO:0008006" key="4">
    <source>
        <dbReference type="Google" id="ProtNLM"/>
    </source>
</evidence>